<protein>
    <submittedName>
        <fullName evidence="1">Uncharacterized protein</fullName>
    </submittedName>
</protein>
<comment type="caution">
    <text evidence="1">The sequence shown here is derived from an EMBL/GenBank/DDBJ whole genome shotgun (WGS) entry which is preliminary data.</text>
</comment>
<evidence type="ECO:0000313" key="2">
    <source>
        <dbReference type="Proteomes" id="UP000249700"/>
    </source>
</evidence>
<evidence type="ECO:0000313" key="1">
    <source>
        <dbReference type="EMBL" id="RAR62992.1"/>
    </source>
</evidence>
<gene>
    <name evidence="1" type="ORF">BCL93_103225</name>
</gene>
<proteinExistence type="predicted"/>
<sequence length="39" mass="4295">MHSTEDRHGAHACSCQTHLAGAGRTPVRHWIEIVDEALT</sequence>
<organism evidence="1 2">
    <name type="scientific">Onishia taeanensis</name>
    <dbReference type="NCBI Taxonomy" id="284577"/>
    <lineage>
        <taxon>Bacteria</taxon>
        <taxon>Pseudomonadati</taxon>
        <taxon>Pseudomonadota</taxon>
        <taxon>Gammaproteobacteria</taxon>
        <taxon>Oceanospirillales</taxon>
        <taxon>Halomonadaceae</taxon>
        <taxon>Onishia</taxon>
    </lineage>
</organism>
<dbReference type="AlphaFoldDB" id="A0A328XSK8"/>
<reference evidence="1 2" key="1">
    <citation type="submission" date="2018-06" db="EMBL/GenBank/DDBJ databases">
        <title>Comparative analysis of microorganisms from saline springs in Andes Mountain Range, Colombia.</title>
        <authorList>
            <person name="Rubin E."/>
        </authorList>
    </citation>
    <scope>NUCLEOTIDE SEQUENCE [LARGE SCALE GENOMIC DNA]</scope>
    <source>
        <strain evidence="1 2">USBA-857</strain>
    </source>
</reference>
<name>A0A328XSK8_9GAMM</name>
<dbReference type="EMBL" id="QLSX01000003">
    <property type="protein sequence ID" value="RAR62992.1"/>
    <property type="molecule type" value="Genomic_DNA"/>
</dbReference>
<dbReference type="Proteomes" id="UP000249700">
    <property type="component" value="Unassembled WGS sequence"/>
</dbReference>
<accession>A0A328XSK8</accession>